<protein>
    <submittedName>
        <fullName evidence="1">Uncharacterized protein</fullName>
    </submittedName>
</protein>
<organism evidence="1 2">
    <name type="scientific">Williamsia limnetica</name>
    <dbReference type="NCBI Taxonomy" id="882452"/>
    <lineage>
        <taxon>Bacteria</taxon>
        <taxon>Bacillati</taxon>
        <taxon>Actinomycetota</taxon>
        <taxon>Actinomycetes</taxon>
        <taxon>Mycobacteriales</taxon>
        <taxon>Nocardiaceae</taxon>
        <taxon>Williamsia</taxon>
    </lineage>
</organism>
<gene>
    <name evidence="1" type="ORF">DFR67_10946</name>
</gene>
<dbReference type="AlphaFoldDB" id="A0A318RZ67"/>
<accession>A0A318RZ67</accession>
<evidence type="ECO:0000313" key="1">
    <source>
        <dbReference type="EMBL" id="PYE15818.1"/>
    </source>
</evidence>
<dbReference type="EMBL" id="QJSP01000009">
    <property type="protein sequence ID" value="PYE15818.1"/>
    <property type="molecule type" value="Genomic_DNA"/>
</dbReference>
<sequence>MNSVARRALVAVLAAGLLVAGLYVVGRLNPVPAPAITGDVLGPDNGEQVTAYLDRADASLAGPGGERWALVSLVEATTPNAVWALTQNVPTSLSQSIFNVPIDRVQTPTVAVPSGNTEASFLASSAVAAESVLRRSTGTDRARAVGEVASARLRAGCACVVGVVVRAPLDRLRILAEASQVRAVQALPADASAGLFSVVPLLPTMTTVVAPAPDDGPIPPA</sequence>
<reference evidence="1 2" key="1">
    <citation type="submission" date="2018-06" db="EMBL/GenBank/DDBJ databases">
        <title>Genomic Encyclopedia of Type Strains, Phase IV (KMG-IV): sequencing the most valuable type-strain genomes for metagenomic binning, comparative biology and taxonomic classification.</title>
        <authorList>
            <person name="Goeker M."/>
        </authorList>
    </citation>
    <scope>NUCLEOTIDE SEQUENCE [LARGE SCALE GENOMIC DNA]</scope>
    <source>
        <strain evidence="1 2">DSM 45521</strain>
    </source>
</reference>
<dbReference type="RefSeq" id="WP_245937984.1">
    <property type="nucleotide sequence ID" value="NZ_QJSP01000009.1"/>
</dbReference>
<keyword evidence="2" id="KW-1185">Reference proteome</keyword>
<name>A0A318RZ67_WILLI</name>
<evidence type="ECO:0000313" key="2">
    <source>
        <dbReference type="Proteomes" id="UP000247591"/>
    </source>
</evidence>
<proteinExistence type="predicted"/>
<comment type="caution">
    <text evidence="1">The sequence shown here is derived from an EMBL/GenBank/DDBJ whole genome shotgun (WGS) entry which is preliminary data.</text>
</comment>
<dbReference type="Proteomes" id="UP000247591">
    <property type="component" value="Unassembled WGS sequence"/>
</dbReference>